<feature type="domain" description="DCUN1" evidence="3">
    <location>
        <begin position="38"/>
        <end position="240"/>
    </location>
</feature>
<dbReference type="PANTHER" id="PTHR12281:SF31">
    <property type="entry name" value="DCN1-LIKE PROTEIN 3"/>
    <property type="match status" value="1"/>
</dbReference>
<evidence type="ECO:0000256" key="2">
    <source>
        <dbReference type="SAM" id="MobiDB-lite"/>
    </source>
</evidence>
<evidence type="ECO:0000313" key="5">
    <source>
        <dbReference type="Proteomes" id="UP000572817"/>
    </source>
</evidence>
<accession>A0A8H4IW33</accession>
<dbReference type="InterPro" id="IPR005176">
    <property type="entry name" value="PONY_dom"/>
</dbReference>
<dbReference type="PROSITE" id="PS51229">
    <property type="entry name" value="DCUN1"/>
    <property type="match status" value="1"/>
</dbReference>
<dbReference type="Gene3D" id="1.10.238.200">
    <property type="entry name" value="Cullin, PONY binding domain"/>
    <property type="match status" value="1"/>
</dbReference>
<sequence>MARHKAARRKADAEPTSPPAKKQRRYFNNGGGAGSVKPYEANLNQIFDKYADNPADKDTIGVEGTMQYLGEIDVPLDDITSLAFHELVQAPTMGEITRKGFVEGWTARQADTIEKQKEAVSQIRNSLSDPSSHAVMKRVYKHTFVVAKPPGQKAIPLEQAIEYWRLLYSPNGLDWNTKTTPWLDWWIEFLESKWKRTVNKDMWDQLFNFAEKSLEDETLSFWSEDGAWPGVIDEFVDWVRTDKGRGAKAEDDEEMEE</sequence>
<evidence type="ECO:0000313" key="4">
    <source>
        <dbReference type="EMBL" id="KAF4308601.1"/>
    </source>
</evidence>
<reference evidence="4" key="1">
    <citation type="submission" date="2020-04" db="EMBL/GenBank/DDBJ databases">
        <title>Genome Assembly and Annotation of Botryosphaeria dothidea sdau 11-99, a Latent Pathogen of Apple Fruit Ring Rot in China.</title>
        <authorList>
            <person name="Yu C."/>
            <person name="Diao Y."/>
            <person name="Lu Q."/>
            <person name="Zhao J."/>
            <person name="Cui S."/>
            <person name="Peng C."/>
            <person name="He B."/>
            <person name="Liu H."/>
        </authorList>
    </citation>
    <scope>NUCLEOTIDE SEQUENCE [LARGE SCALE GENOMIC DNA]</scope>
    <source>
        <strain evidence="4">Sdau11-99</strain>
    </source>
</reference>
<dbReference type="GO" id="GO:0031624">
    <property type="term" value="F:ubiquitin conjugating enzyme binding"/>
    <property type="evidence" value="ECO:0007669"/>
    <property type="project" value="TreeGrafter"/>
</dbReference>
<protein>
    <recommendedName>
        <fullName evidence="1">Defective in cullin neddylation protein</fullName>
    </recommendedName>
</protein>
<dbReference type="Gene3D" id="1.10.238.10">
    <property type="entry name" value="EF-hand"/>
    <property type="match status" value="1"/>
</dbReference>
<evidence type="ECO:0000256" key="1">
    <source>
        <dbReference type="RuleBase" id="RU410713"/>
    </source>
</evidence>
<comment type="function">
    <text evidence="1">Neddylation of cullins play an essential role in the regulation of SCF-type complexes activity.</text>
</comment>
<dbReference type="PANTHER" id="PTHR12281">
    <property type="entry name" value="RP42 RELATED"/>
    <property type="match status" value="1"/>
</dbReference>
<dbReference type="GO" id="GO:0097602">
    <property type="term" value="F:cullin family protein binding"/>
    <property type="evidence" value="ECO:0007669"/>
    <property type="project" value="TreeGrafter"/>
</dbReference>
<dbReference type="InterPro" id="IPR042460">
    <property type="entry name" value="DCN1-like_PONY"/>
</dbReference>
<feature type="region of interest" description="Disordered" evidence="2">
    <location>
        <begin position="1"/>
        <end position="34"/>
    </location>
</feature>
<evidence type="ECO:0000259" key="3">
    <source>
        <dbReference type="PROSITE" id="PS51229"/>
    </source>
</evidence>
<dbReference type="GO" id="GO:0000151">
    <property type="term" value="C:ubiquitin ligase complex"/>
    <property type="evidence" value="ECO:0007669"/>
    <property type="project" value="TreeGrafter"/>
</dbReference>
<dbReference type="AlphaFoldDB" id="A0A8H4IW33"/>
<dbReference type="GO" id="GO:0045116">
    <property type="term" value="P:protein neddylation"/>
    <property type="evidence" value="ECO:0007669"/>
    <property type="project" value="TreeGrafter"/>
</dbReference>
<keyword evidence="5" id="KW-1185">Reference proteome</keyword>
<comment type="caution">
    <text evidence="4">The sequence shown here is derived from an EMBL/GenBank/DDBJ whole genome shotgun (WGS) entry which is preliminary data.</text>
</comment>
<proteinExistence type="predicted"/>
<dbReference type="Proteomes" id="UP000572817">
    <property type="component" value="Unassembled WGS sequence"/>
</dbReference>
<dbReference type="OrthoDB" id="27198at2759"/>
<dbReference type="EMBL" id="WWBZ02000022">
    <property type="protein sequence ID" value="KAF4308601.1"/>
    <property type="molecule type" value="Genomic_DNA"/>
</dbReference>
<organism evidence="4 5">
    <name type="scientific">Botryosphaeria dothidea</name>
    <dbReference type="NCBI Taxonomy" id="55169"/>
    <lineage>
        <taxon>Eukaryota</taxon>
        <taxon>Fungi</taxon>
        <taxon>Dikarya</taxon>
        <taxon>Ascomycota</taxon>
        <taxon>Pezizomycotina</taxon>
        <taxon>Dothideomycetes</taxon>
        <taxon>Dothideomycetes incertae sedis</taxon>
        <taxon>Botryosphaeriales</taxon>
        <taxon>Botryosphaeriaceae</taxon>
        <taxon>Botryosphaeria</taxon>
    </lineage>
</organism>
<dbReference type="GO" id="GO:0032182">
    <property type="term" value="F:ubiquitin-like protein binding"/>
    <property type="evidence" value="ECO:0007669"/>
    <property type="project" value="TreeGrafter"/>
</dbReference>
<dbReference type="InterPro" id="IPR014764">
    <property type="entry name" value="DCN-prot"/>
</dbReference>
<dbReference type="Pfam" id="PF03556">
    <property type="entry name" value="Cullin_binding"/>
    <property type="match status" value="1"/>
</dbReference>
<name>A0A8H4IW33_9PEZI</name>
<gene>
    <name evidence="4" type="ORF">GTA08_BOTSDO03755</name>
</gene>